<dbReference type="Proteomes" id="UP000324646">
    <property type="component" value="Chromosome"/>
</dbReference>
<protein>
    <submittedName>
        <fullName evidence="3">Universal stress protein</fullName>
    </submittedName>
</protein>
<proteinExistence type="inferred from homology"/>
<dbReference type="EMBL" id="CP042243">
    <property type="protein sequence ID" value="QEK12169.1"/>
    <property type="molecule type" value="Genomic_DNA"/>
</dbReference>
<feature type="domain" description="UspA" evidence="2">
    <location>
        <begin position="2"/>
        <end position="139"/>
    </location>
</feature>
<dbReference type="InterPro" id="IPR014729">
    <property type="entry name" value="Rossmann-like_a/b/a_fold"/>
</dbReference>
<dbReference type="OrthoDB" id="9794782at2"/>
<dbReference type="Gene3D" id="3.40.50.620">
    <property type="entry name" value="HUPs"/>
    <property type="match status" value="1"/>
</dbReference>
<evidence type="ECO:0000313" key="4">
    <source>
        <dbReference type="Proteomes" id="UP000324646"/>
    </source>
</evidence>
<sequence>MRILIAYDGSETSRKALLKGKELAEKLSCNVTILYVINDFLTRIYDYTLVFKVDKFARKKQGERILTKGLEYFKDFKKSVNTIIKTGDPATIIVETAKQEKVDMIILGSKGLSGIQKLFIGSVSNKVLIHTDISVLIVK</sequence>
<dbReference type="PANTHER" id="PTHR46268">
    <property type="entry name" value="STRESS RESPONSE PROTEIN NHAX"/>
    <property type="match status" value="1"/>
</dbReference>
<comment type="similarity">
    <text evidence="1">Belongs to the universal stress protein A family.</text>
</comment>
<dbReference type="PRINTS" id="PR01438">
    <property type="entry name" value="UNVRSLSTRESS"/>
</dbReference>
<gene>
    <name evidence="3" type="ORF">FQB35_07150</name>
</gene>
<accession>A0A5C0SGS9</accession>
<evidence type="ECO:0000313" key="3">
    <source>
        <dbReference type="EMBL" id="QEK12169.1"/>
    </source>
</evidence>
<name>A0A5C0SGS9_CRATE</name>
<dbReference type="InterPro" id="IPR006015">
    <property type="entry name" value="Universal_stress_UspA"/>
</dbReference>
<dbReference type="PANTHER" id="PTHR46268:SF6">
    <property type="entry name" value="UNIVERSAL STRESS PROTEIN UP12"/>
    <property type="match status" value="1"/>
</dbReference>
<evidence type="ECO:0000256" key="1">
    <source>
        <dbReference type="ARBA" id="ARBA00008791"/>
    </source>
</evidence>
<dbReference type="RefSeq" id="WP_148809324.1">
    <property type="nucleotide sequence ID" value="NZ_CP042243.1"/>
</dbReference>
<evidence type="ECO:0000259" key="2">
    <source>
        <dbReference type="Pfam" id="PF00582"/>
    </source>
</evidence>
<dbReference type="InterPro" id="IPR006016">
    <property type="entry name" value="UspA"/>
</dbReference>
<dbReference type="CDD" id="cd00293">
    <property type="entry name" value="USP-like"/>
    <property type="match status" value="1"/>
</dbReference>
<dbReference type="Pfam" id="PF00582">
    <property type="entry name" value="Usp"/>
    <property type="match status" value="1"/>
</dbReference>
<keyword evidence="4" id="KW-1185">Reference proteome</keyword>
<dbReference type="SUPFAM" id="SSF52402">
    <property type="entry name" value="Adenine nucleotide alpha hydrolases-like"/>
    <property type="match status" value="1"/>
</dbReference>
<reference evidence="3 4" key="1">
    <citation type="submission" date="2019-07" db="EMBL/GenBank/DDBJ databases">
        <title>Complete genome of Crassaminicella thermophila SY095.</title>
        <authorList>
            <person name="Li X."/>
        </authorList>
    </citation>
    <scope>NUCLEOTIDE SEQUENCE [LARGE SCALE GENOMIC DNA]</scope>
    <source>
        <strain evidence="3 4">SY095</strain>
    </source>
</reference>
<dbReference type="AlphaFoldDB" id="A0A5C0SGS9"/>
<organism evidence="3 4">
    <name type="scientific">Crassaminicella thermophila</name>
    <dbReference type="NCBI Taxonomy" id="2599308"/>
    <lineage>
        <taxon>Bacteria</taxon>
        <taxon>Bacillati</taxon>
        <taxon>Bacillota</taxon>
        <taxon>Clostridia</taxon>
        <taxon>Eubacteriales</taxon>
        <taxon>Clostridiaceae</taxon>
        <taxon>Crassaminicella</taxon>
    </lineage>
</organism>
<dbReference type="KEGG" id="crs:FQB35_07150"/>